<dbReference type="PROSITE" id="PS51257">
    <property type="entry name" value="PROKAR_LIPOPROTEIN"/>
    <property type="match status" value="1"/>
</dbReference>
<feature type="compositionally biased region" description="Acidic residues" evidence="1">
    <location>
        <begin position="117"/>
        <end position="147"/>
    </location>
</feature>
<evidence type="ECO:0008006" key="5">
    <source>
        <dbReference type="Google" id="ProtNLM"/>
    </source>
</evidence>
<keyword evidence="2" id="KW-0732">Signal</keyword>
<dbReference type="AlphaFoldDB" id="A0A396HA53"/>
<protein>
    <recommendedName>
        <fullName evidence="5">Transmembrane protein</fullName>
    </recommendedName>
</protein>
<feature type="chain" id="PRO_5017188172" description="Transmembrane protein" evidence="2">
    <location>
        <begin position="24"/>
        <end position="161"/>
    </location>
</feature>
<feature type="compositionally biased region" description="Basic and acidic residues" evidence="1">
    <location>
        <begin position="37"/>
        <end position="55"/>
    </location>
</feature>
<accession>A0A396HA53</accession>
<name>A0A396HA53_MEDTR</name>
<comment type="caution">
    <text evidence="3">The sequence shown here is derived from an EMBL/GenBank/DDBJ whole genome shotgun (WGS) entry which is preliminary data.</text>
</comment>
<feature type="signal peptide" evidence="2">
    <location>
        <begin position="1"/>
        <end position="23"/>
    </location>
</feature>
<gene>
    <name evidence="3" type="ORF">MtrunA17_Chr6g0454681</name>
</gene>
<evidence type="ECO:0000313" key="3">
    <source>
        <dbReference type="EMBL" id="RHN50182.1"/>
    </source>
</evidence>
<evidence type="ECO:0000256" key="1">
    <source>
        <dbReference type="SAM" id="MobiDB-lite"/>
    </source>
</evidence>
<sequence>MPFDRMLCLVVVILTSCLSLSSAGTVSSTQELSNKTKALEKEASGGKQEAGDKNPEVAVVADDNIQTTTLVQISTVKSVEIKDDRVVRFEIPRDNVDDNGATTNSVDRIEESGTLEYGDEDGSIVNDVENEDEGEEEDEDEEEEDPGEVSIGKKIFKFFTT</sequence>
<organism evidence="3 4">
    <name type="scientific">Medicago truncatula</name>
    <name type="common">Barrel medic</name>
    <name type="synonym">Medicago tribuloides</name>
    <dbReference type="NCBI Taxonomy" id="3880"/>
    <lineage>
        <taxon>Eukaryota</taxon>
        <taxon>Viridiplantae</taxon>
        <taxon>Streptophyta</taxon>
        <taxon>Embryophyta</taxon>
        <taxon>Tracheophyta</taxon>
        <taxon>Spermatophyta</taxon>
        <taxon>Magnoliopsida</taxon>
        <taxon>eudicotyledons</taxon>
        <taxon>Gunneridae</taxon>
        <taxon>Pentapetalae</taxon>
        <taxon>rosids</taxon>
        <taxon>fabids</taxon>
        <taxon>Fabales</taxon>
        <taxon>Fabaceae</taxon>
        <taxon>Papilionoideae</taxon>
        <taxon>50 kb inversion clade</taxon>
        <taxon>NPAAA clade</taxon>
        <taxon>Hologalegina</taxon>
        <taxon>IRL clade</taxon>
        <taxon>Trifolieae</taxon>
        <taxon>Medicago</taxon>
    </lineage>
</organism>
<proteinExistence type="predicted"/>
<feature type="region of interest" description="Disordered" evidence="1">
    <location>
        <begin position="92"/>
        <end position="152"/>
    </location>
</feature>
<evidence type="ECO:0000313" key="4">
    <source>
        <dbReference type="Proteomes" id="UP000265566"/>
    </source>
</evidence>
<dbReference type="Proteomes" id="UP000265566">
    <property type="component" value="Chromosome 6"/>
</dbReference>
<feature type="region of interest" description="Disordered" evidence="1">
    <location>
        <begin position="29"/>
        <end position="56"/>
    </location>
</feature>
<reference evidence="4" key="1">
    <citation type="journal article" date="2018" name="Nat. Plants">
        <title>Whole-genome landscape of Medicago truncatula symbiotic genes.</title>
        <authorList>
            <person name="Pecrix Y."/>
            <person name="Staton S.E."/>
            <person name="Sallet E."/>
            <person name="Lelandais-Briere C."/>
            <person name="Moreau S."/>
            <person name="Carrere S."/>
            <person name="Blein T."/>
            <person name="Jardinaud M.F."/>
            <person name="Latrasse D."/>
            <person name="Zouine M."/>
            <person name="Zahm M."/>
            <person name="Kreplak J."/>
            <person name="Mayjonade B."/>
            <person name="Satge C."/>
            <person name="Perez M."/>
            <person name="Cauet S."/>
            <person name="Marande W."/>
            <person name="Chantry-Darmon C."/>
            <person name="Lopez-Roques C."/>
            <person name="Bouchez O."/>
            <person name="Berard A."/>
            <person name="Debelle F."/>
            <person name="Munos S."/>
            <person name="Bendahmane A."/>
            <person name="Berges H."/>
            <person name="Niebel A."/>
            <person name="Buitink J."/>
            <person name="Frugier F."/>
            <person name="Benhamed M."/>
            <person name="Crespi M."/>
            <person name="Gouzy J."/>
            <person name="Gamas P."/>
        </authorList>
    </citation>
    <scope>NUCLEOTIDE SEQUENCE [LARGE SCALE GENOMIC DNA]</scope>
    <source>
        <strain evidence="4">cv. Jemalong A17</strain>
    </source>
</reference>
<dbReference type="EMBL" id="PSQE01000006">
    <property type="protein sequence ID" value="RHN50182.1"/>
    <property type="molecule type" value="Genomic_DNA"/>
</dbReference>
<evidence type="ECO:0000256" key="2">
    <source>
        <dbReference type="SAM" id="SignalP"/>
    </source>
</evidence>
<dbReference type="Gramene" id="rna34444">
    <property type="protein sequence ID" value="RHN50182.1"/>
    <property type="gene ID" value="gene34444"/>
</dbReference>